<dbReference type="GO" id="GO:0008913">
    <property type="term" value="F:Kdo2-lipid IVA acyltransferase activity"/>
    <property type="evidence" value="ECO:0007669"/>
    <property type="project" value="UniProtKB-EC"/>
</dbReference>
<dbReference type="AlphaFoldDB" id="A0A7W5ZHU5"/>
<dbReference type="InterPro" id="IPR004960">
    <property type="entry name" value="LipA_acyltrans"/>
</dbReference>
<keyword evidence="4 8" id="KW-0808">Transferase</keyword>
<keyword evidence="5 7" id="KW-0472">Membrane</keyword>
<evidence type="ECO:0000256" key="6">
    <source>
        <dbReference type="ARBA" id="ARBA00023315"/>
    </source>
</evidence>
<evidence type="ECO:0000256" key="2">
    <source>
        <dbReference type="ARBA" id="ARBA00022475"/>
    </source>
</evidence>
<comment type="subcellular location">
    <subcellularLocation>
        <location evidence="1">Cell inner membrane</location>
    </subcellularLocation>
</comment>
<keyword evidence="9" id="KW-1185">Reference proteome</keyword>
<dbReference type="PANTHER" id="PTHR30606">
    <property type="entry name" value="LIPID A BIOSYNTHESIS LAUROYL ACYLTRANSFERASE"/>
    <property type="match status" value="1"/>
</dbReference>
<feature type="transmembrane region" description="Helical" evidence="7">
    <location>
        <begin position="6"/>
        <end position="27"/>
    </location>
</feature>
<keyword evidence="7" id="KW-1133">Transmembrane helix</keyword>
<reference evidence="8 9" key="1">
    <citation type="submission" date="2020-08" db="EMBL/GenBank/DDBJ databases">
        <title>Genomic Encyclopedia of Type Strains, Phase IV (KMG-IV): sequencing the most valuable type-strain genomes for metagenomic binning, comparative biology and taxonomic classification.</title>
        <authorList>
            <person name="Goeker M."/>
        </authorList>
    </citation>
    <scope>NUCLEOTIDE SEQUENCE [LARGE SCALE GENOMIC DNA]</scope>
    <source>
        <strain evidence="8 9">DSM 17976</strain>
    </source>
</reference>
<keyword evidence="6 8" id="KW-0012">Acyltransferase</keyword>
<sequence>MYYLSAFFYYFLLIPISRLPFGVLYAIADGLSWLFFNVVGYRKQVVVENIRNSFPEKSEAEIQQIARDFYTHLCTLIIETVKAFSMTRAEFMQRVSFTGLDLLDHYAKQGKSIIIAAGHCHNYEWLVTGIDPLVKHKVMALYRPLNNRFFDEKIKQSRSKLGLNLASIYEIKSQFGEQVVEKPVAAAFAMDQSPSNPESAYWMQFLNQDTPILFGTEKYAKEYDLPVVFGHIHAQKRGYYYANFELLTDTPRETAYGEITEKMMKWLEADIRQEPATWLWSHKRWKHKRTTVQSPLSEG</sequence>
<keyword evidence="3" id="KW-0997">Cell inner membrane</keyword>
<gene>
    <name evidence="8" type="ORF">FHS57_001450</name>
</gene>
<dbReference type="Pfam" id="PF03279">
    <property type="entry name" value="Lip_A_acyltrans"/>
    <property type="match status" value="1"/>
</dbReference>
<dbReference type="Proteomes" id="UP000541352">
    <property type="component" value="Unassembled WGS sequence"/>
</dbReference>
<evidence type="ECO:0000256" key="5">
    <source>
        <dbReference type="ARBA" id="ARBA00023136"/>
    </source>
</evidence>
<evidence type="ECO:0000256" key="4">
    <source>
        <dbReference type="ARBA" id="ARBA00022679"/>
    </source>
</evidence>
<evidence type="ECO:0000256" key="3">
    <source>
        <dbReference type="ARBA" id="ARBA00022519"/>
    </source>
</evidence>
<evidence type="ECO:0000256" key="7">
    <source>
        <dbReference type="SAM" id="Phobius"/>
    </source>
</evidence>
<dbReference type="GO" id="GO:0009247">
    <property type="term" value="P:glycolipid biosynthetic process"/>
    <property type="evidence" value="ECO:0007669"/>
    <property type="project" value="UniProtKB-ARBA"/>
</dbReference>
<evidence type="ECO:0000256" key="1">
    <source>
        <dbReference type="ARBA" id="ARBA00004533"/>
    </source>
</evidence>
<dbReference type="PANTHER" id="PTHR30606:SF10">
    <property type="entry name" value="PHOSPHATIDYLINOSITOL MANNOSIDE ACYLTRANSFERASE"/>
    <property type="match status" value="1"/>
</dbReference>
<protein>
    <submittedName>
        <fullName evidence="8">KDO2-lipid IV(A) lauroyltransferase</fullName>
        <ecNumber evidence="8">2.3.1.241</ecNumber>
    </submittedName>
</protein>
<name>A0A7W5ZHU5_9BACT</name>
<accession>A0A7W5ZHU5</accession>
<dbReference type="EMBL" id="JACIBY010000002">
    <property type="protein sequence ID" value="MBB3837456.1"/>
    <property type="molecule type" value="Genomic_DNA"/>
</dbReference>
<keyword evidence="2" id="KW-1003">Cell membrane</keyword>
<organism evidence="8 9">
    <name type="scientific">Runella defluvii</name>
    <dbReference type="NCBI Taxonomy" id="370973"/>
    <lineage>
        <taxon>Bacteria</taxon>
        <taxon>Pseudomonadati</taxon>
        <taxon>Bacteroidota</taxon>
        <taxon>Cytophagia</taxon>
        <taxon>Cytophagales</taxon>
        <taxon>Spirosomataceae</taxon>
        <taxon>Runella</taxon>
    </lineage>
</organism>
<dbReference type="EC" id="2.3.1.241" evidence="8"/>
<comment type="caution">
    <text evidence="8">The sequence shown here is derived from an EMBL/GenBank/DDBJ whole genome shotgun (WGS) entry which is preliminary data.</text>
</comment>
<dbReference type="RefSeq" id="WP_183972167.1">
    <property type="nucleotide sequence ID" value="NZ_JACIBY010000002.1"/>
</dbReference>
<dbReference type="CDD" id="cd07984">
    <property type="entry name" value="LPLAT_LABLAT-like"/>
    <property type="match status" value="1"/>
</dbReference>
<keyword evidence="7" id="KW-0812">Transmembrane</keyword>
<dbReference type="GO" id="GO:0005886">
    <property type="term" value="C:plasma membrane"/>
    <property type="evidence" value="ECO:0007669"/>
    <property type="project" value="UniProtKB-SubCell"/>
</dbReference>
<evidence type="ECO:0000313" key="8">
    <source>
        <dbReference type="EMBL" id="MBB3837456.1"/>
    </source>
</evidence>
<proteinExistence type="predicted"/>
<evidence type="ECO:0000313" key="9">
    <source>
        <dbReference type="Proteomes" id="UP000541352"/>
    </source>
</evidence>